<gene>
    <name evidence="1" type="ORF">C6V83_09380</name>
</gene>
<evidence type="ECO:0000313" key="1">
    <source>
        <dbReference type="EMBL" id="AVM00455.1"/>
    </source>
</evidence>
<accession>A0A2S0KFJ8</accession>
<dbReference type="EMBL" id="CP027433">
    <property type="protein sequence ID" value="AVM00455.1"/>
    <property type="molecule type" value="Genomic_DNA"/>
</dbReference>
<protein>
    <submittedName>
        <fullName evidence="1">Uncharacterized protein</fullName>
    </submittedName>
</protein>
<dbReference type="Proteomes" id="UP000239814">
    <property type="component" value="Chromosome"/>
</dbReference>
<sequence>MPRLIANCLGSITGLAHQLYTDSEVSHTDVDRALFLPADDPDARAFALANITSGATPGTFGITPAGVRA</sequence>
<keyword evidence="2" id="KW-1185">Reference proteome</keyword>
<proteinExistence type="predicted"/>
<dbReference type="KEGG" id="git:C6V83_09380"/>
<name>A0A2S0KFJ8_9ACTN</name>
<evidence type="ECO:0000313" key="2">
    <source>
        <dbReference type="Proteomes" id="UP000239814"/>
    </source>
</evidence>
<dbReference type="AlphaFoldDB" id="A0A2S0KFJ8"/>
<organism evidence="1 2">
    <name type="scientific">Gordonia iterans</name>
    <dbReference type="NCBI Taxonomy" id="1004901"/>
    <lineage>
        <taxon>Bacteria</taxon>
        <taxon>Bacillati</taxon>
        <taxon>Actinomycetota</taxon>
        <taxon>Actinomycetes</taxon>
        <taxon>Mycobacteriales</taxon>
        <taxon>Gordoniaceae</taxon>
        <taxon>Gordonia</taxon>
    </lineage>
</organism>
<reference evidence="1 2" key="1">
    <citation type="submission" date="2018-03" db="EMBL/GenBank/DDBJ databases">
        <title>Characteristics and genome of n-alkane degrading marine bacteria Gordonia iterans isolated from crude oil contaminated in Tae-an, South Korea.</title>
        <authorList>
            <person name="Lee S.-S."/>
            <person name="Kim H."/>
        </authorList>
    </citation>
    <scope>NUCLEOTIDE SEQUENCE [LARGE SCALE GENOMIC DNA]</scope>
    <source>
        <strain evidence="1 2">Co17</strain>
    </source>
</reference>